<gene>
    <name evidence="2" type="ORF">EEDITHA_LOCUS16146</name>
</gene>
<evidence type="ECO:0000313" key="3">
    <source>
        <dbReference type="Proteomes" id="UP001153954"/>
    </source>
</evidence>
<organism evidence="2 3">
    <name type="scientific">Euphydryas editha</name>
    <name type="common">Edith's checkerspot</name>
    <dbReference type="NCBI Taxonomy" id="104508"/>
    <lineage>
        <taxon>Eukaryota</taxon>
        <taxon>Metazoa</taxon>
        <taxon>Ecdysozoa</taxon>
        <taxon>Arthropoda</taxon>
        <taxon>Hexapoda</taxon>
        <taxon>Insecta</taxon>
        <taxon>Pterygota</taxon>
        <taxon>Neoptera</taxon>
        <taxon>Endopterygota</taxon>
        <taxon>Lepidoptera</taxon>
        <taxon>Glossata</taxon>
        <taxon>Ditrysia</taxon>
        <taxon>Papilionoidea</taxon>
        <taxon>Nymphalidae</taxon>
        <taxon>Nymphalinae</taxon>
        <taxon>Euphydryas</taxon>
    </lineage>
</organism>
<evidence type="ECO:0000256" key="1">
    <source>
        <dbReference type="SAM" id="Coils"/>
    </source>
</evidence>
<proteinExistence type="predicted"/>
<dbReference type="EMBL" id="CAKOGL010000023">
    <property type="protein sequence ID" value="CAH2101383.1"/>
    <property type="molecule type" value="Genomic_DNA"/>
</dbReference>
<dbReference type="PANTHER" id="PTHR47326">
    <property type="entry name" value="TRANSPOSABLE ELEMENT TC3 TRANSPOSASE-LIKE PROTEIN"/>
    <property type="match status" value="1"/>
</dbReference>
<accession>A0AAU9UQF9</accession>
<sequence>MMSGICQIYFSKSSEDDEIAEGFSAEGFHALHNPSEEYLKVLKGALEYQGFNPKAILKEMMRRRKSFLDMKRNNHISKIIKKSVPGVAAILEHLQEKYEIDDEVKKSETALGIKNVTFPRIAGVMPAVAVKMFHLRVVEETVPFLTIPGVKYEDADLEGGRTSSGIFNGQLIGPFELPDRLNGEAYLEFLRNDLHVLLEDKDLETDGSAAEGPLHPIDLFVWGYYKEIVYAKNISNVAELRRKLRQEEKTIKNNRIAFIRLKENFL</sequence>
<reference evidence="2" key="1">
    <citation type="submission" date="2022-03" db="EMBL/GenBank/DDBJ databases">
        <authorList>
            <person name="Tunstrom K."/>
        </authorList>
    </citation>
    <scope>NUCLEOTIDE SEQUENCE</scope>
</reference>
<protein>
    <submittedName>
        <fullName evidence="2">Uncharacterized protein</fullName>
    </submittedName>
</protein>
<comment type="caution">
    <text evidence="2">The sequence shown here is derived from an EMBL/GenBank/DDBJ whole genome shotgun (WGS) entry which is preliminary data.</text>
</comment>
<feature type="coiled-coil region" evidence="1">
    <location>
        <begin position="230"/>
        <end position="257"/>
    </location>
</feature>
<keyword evidence="1" id="KW-0175">Coiled coil</keyword>
<keyword evidence="3" id="KW-1185">Reference proteome</keyword>
<dbReference type="AlphaFoldDB" id="A0AAU9UQF9"/>
<dbReference type="Proteomes" id="UP001153954">
    <property type="component" value="Unassembled WGS sequence"/>
</dbReference>
<dbReference type="PANTHER" id="PTHR47326:SF1">
    <property type="entry name" value="HTH PSQ-TYPE DOMAIN-CONTAINING PROTEIN"/>
    <property type="match status" value="1"/>
</dbReference>
<evidence type="ECO:0000313" key="2">
    <source>
        <dbReference type="EMBL" id="CAH2101383.1"/>
    </source>
</evidence>
<name>A0AAU9UQF9_EUPED</name>